<dbReference type="Proteomes" id="UP000488295">
    <property type="component" value="Unassembled WGS sequence"/>
</dbReference>
<dbReference type="AlphaFoldDB" id="A0A9X4XAR0"/>
<sequence>MNNKLEKELEQLNIKRNKLSKFLSKQNKQTVSANQLKLLKEQKQAMSKYAKVLKLRIKDLKEAK</sequence>
<dbReference type="InterPro" id="IPR054052">
    <property type="entry name" value="Y16Q-like"/>
</dbReference>
<gene>
    <name evidence="1" type="ORF">GJU95_09075</name>
</gene>
<name>A0A9X4XAR0_LACJH</name>
<evidence type="ECO:0000313" key="2">
    <source>
        <dbReference type="Proteomes" id="UP000488295"/>
    </source>
</evidence>
<comment type="caution">
    <text evidence="1">The sequence shown here is derived from an EMBL/GenBank/DDBJ whole genome shotgun (WGS) entry which is preliminary data.</text>
</comment>
<dbReference type="EMBL" id="WKKC01000030">
    <property type="protein sequence ID" value="MTE03911.1"/>
    <property type="molecule type" value="Genomic_DNA"/>
</dbReference>
<organism evidence="1 2">
    <name type="scientific">Lactobacillus johnsonii</name>
    <dbReference type="NCBI Taxonomy" id="33959"/>
    <lineage>
        <taxon>Bacteria</taxon>
        <taxon>Bacillati</taxon>
        <taxon>Bacillota</taxon>
        <taxon>Bacilli</taxon>
        <taxon>Lactobacillales</taxon>
        <taxon>Lactobacillaceae</taxon>
        <taxon>Lactobacillus</taxon>
    </lineage>
</organism>
<accession>A0A9X4XAR0</accession>
<reference evidence="1 2" key="1">
    <citation type="submission" date="2019-11" db="EMBL/GenBank/DDBJ databases">
        <title>Gastrointestinal microbiota of Peromyscus leucopus.</title>
        <authorList>
            <person name="Milovic A."/>
            <person name="Bassam K."/>
            <person name="Barbour A.G."/>
        </authorList>
    </citation>
    <scope>NUCLEOTIDE SEQUENCE [LARGE SCALE GENOMIC DNA]</scope>
    <source>
        <strain evidence="1 2">LL8</strain>
    </source>
</reference>
<proteinExistence type="predicted"/>
<dbReference type="Pfam" id="PF21825">
    <property type="entry name" value="crAss001_48"/>
    <property type="match status" value="1"/>
</dbReference>
<protein>
    <submittedName>
        <fullName evidence="1">Uncharacterized protein</fullName>
    </submittedName>
</protein>
<evidence type="ECO:0000313" key="1">
    <source>
        <dbReference type="EMBL" id="MTE03911.1"/>
    </source>
</evidence>
<dbReference type="RefSeq" id="WP_155692940.1">
    <property type="nucleotide sequence ID" value="NZ_WKKC01000030.1"/>
</dbReference>